<dbReference type="EMBL" id="CP133217">
    <property type="protein sequence ID" value="WML87317.1"/>
    <property type="molecule type" value="Genomic_DNA"/>
</dbReference>
<keyword evidence="3" id="KW-1185">Reference proteome</keyword>
<organism evidence="2">
    <name type="scientific">Thiothrix subterranea</name>
    <dbReference type="NCBI Taxonomy" id="2735563"/>
    <lineage>
        <taxon>Bacteria</taxon>
        <taxon>Pseudomonadati</taxon>
        <taxon>Pseudomonadota</taxon>
        <taxon>Gammaproteobacteria</taxon>
        <taxon>Thiotrichales</taxon>
        <taxon>Thiotrichaceae</taxon>
        <taxon>Thiothrix</taxon>
    </lineage>
</organism>
<dbReference type="AlphaFoldDB" id="A0AA51MRV6"/>
<accession>A0AA51MRV6</accession>
<sequence>MKRIIVLIGVLLLAGCATTEKEYHTEQGTKEKPISCARIYSNDAKWIDGKITKSKEPIGVILNYVKGKLYIGDLLTGYDCKKHISASIWNCDTPTGEALVALGEGDSATYKVVSIFELVKPRWKYELCPE</sequence>
<dbReference type="EMBL" id="JAVFKN010000014">
    <property type="protein sequence ID" value="MDQ5769159.1"/>
    <property type="molecule type" value="Genomic_DNA"/>
</dbReference>
<gene>
    <name evidence="1" type="ORF">RCC75_11510</name>
    <name evidence="2" type="ORF">RCG00_02920</name>
</gene>
<reference evidence="2 3" key="1">
    <citation type="submission" date="2023-08" db="EMBL/GenBank/DDBJ databases">
        <title>New molecular markers tilS and rpoB for phylogenetic and monitoring studies of the genus Thiothrix biodiversity.</title>
        <authorList>
            <person name="Ravin N.V."/>
            <person name="Smolyakov D."/>
            <person name="Markov N.D."/>
            <person name="Beletsky A.V."/>
            <person name="Mardanov A.V."/>
            <person name="Rudenko T.S."/>
            <person name="Grabovich M.Y."/>
        </authorList>
    </citation>
    <scope>NUCLEOTIDE SEQUENCE</scope>
    <source>
        <strain evidence="2">DNT52</strain>
        <strain evidence="1 3">H33</strain>
    </source>
</reference>
<evidence type="ECO:0000313" key="3">
    <source>
        <dbReference type="Proteomes" id="UP001223336"/>
    </source>
</evidence>
<dbReference type="PROSITE" id="PS51257">
    <property type="entry name" value="PROKAR_LIPOPROTEIN"/>
    <property type="match status" value="1"/>
</dbReference>
<name>A0AA51MRV6_9GAMM</name>
<dbReference type="RefSeq" id="WP_308135071.1">
    <property type="nucleotide sequence ID" value="NZ_CP133197.1"/>
</dbReference>
<protein>
    <recommendedName>
        <fullName evidence="4">Lipoprotein</fullName>
    </recommendedName>
</protein>
<dbReference type="Proteomes" id="UP001223336">
    <property type="component" value="Unassembled WGS sequence"/>
</dbReference>
<evidence type="ECO:0000313" key="2">
    <source>
        <dbReference type="EMBL" id="WML87317.1"/>
    </source>
</evidence>
<evidence type="ECO:0000313" key="1">
    <source>
        <dbReference type="EMBL" id="MDQ5769159.1"/>
    </source>
</evidence>
<proteinExistence type="predicted"/>
<dbReference type="Proteomes" id="UP001229862">
    <property type="component" value="Chromosome"/>
</dbReference>
<evidence type="ECO:0008006" key="4">
    <source>
        <dbReference type="Google" id="ProtNLM"/>
    </source>
</evidence>